<accession>A0AAD3Y231</accession>
<organism evidence="1 2">
    <name type="scientific">Nepenthes gracilis</name>
    <name type="common">Slender pitcher plant</name>
    <dbReference type="NCBI Taxonomy" id="150966"/>
    <lineage>
        <taxon>Eukaryota</taxon>
        <taxon>Viridiplantae</taxon>
        <taxon>Streptophyta</taxon>
        <taxon>Embryophyta</taxon>
        <taxon>Tracheophyta</taxon>
        <taxon>Spermatophyta</taxon>
        <taxon>Magnoliopsida</taxon>
        <taxon>eudicotyledons</taxon>
        <taxon>Gunneridae</taxon>
        <taxon>Pentapetalae</taxon>
        <taxon>Caryophyllales</taxon>
        <taxon>Nepenthaceae</taxon>
        <taxon>Nepenthes</taxon>
    </lineage>
</organism>
<name>A0AAD3Y231_NEPGR</name>
<evidence type="ECO:0000313" key="1">
    <source>
        <dbReference type="EMBL" id="GMH24181.1"/>
    </source>
</evidence>
<proteinExistence type="predicted"/>
<evidence type="ECO:0000313" key="2">
    <source>
        <dbReference type="Proteomes" id="UP001279734"/>
    </source>
</evidence>
<reference evidence="1" key="1">
    <citation type="submission" date="2023-05" db="EMBL/GenBank/DDBJ databases">
        <title>Nepenthes gracilis genome sequencing.</title>
        <authorList>
            <person name="Fukushima K."/>
        </authorList>
    </citation>
    <scope>NUCLEOTIDE SEQUENCE</scope>
    <source>
        <strain evidence="1">SING2019-196</strain>
    </source>
</reference>
<keyword evidence="2" id="KW-1185">Reference proteome</keyword>
<protein>
    <submittedName>
        <fullName evidence="1">Uncharacterized protein</fullName>
    </submittedName>
</protein>
<gene>
    <name evidence="1" type="ORF">Nepgr_026024</name>
</gene>
<dbReference type="EMBL" id="BSYO01000027">
    <property type="protein sequence ID" value="GMH24181.1"/>
    <property type="molecule type" value="Genomic_DNA"/>
</dbReference>
<dbReference type="AlphaFoldDB" id="A0AAD3Y231"/>
<comment type="caution">
    <text evidence="1">The sequence shown here is derived from an EMBL/GenBank/DDBJ whole genome shotgun (WGS) entry which is preliminary data.</text>
</comment>
<sequence length="106" mass="12308">MSLHKFFSLFCRVSYNLDRVQEAIRGPSTLVLPSPLWCYSWVVESLVSETILQKRGSEEAHMALEVQCLYSLLDVTWRVTQVSLTCQVLPMLVWMKELEINVQVME</sequence>
<dbReference type="Proteomes" id="UP001279734">
    <property type="component" value="Unassembled WGS sequence"/>
</dbReference>